<feature type="transmembrane region" description="Helical" evidence="5">
    <location>
        <begin position="238"/>
        <end position="255"/>
    </location>
</feature>
<dbReference type="GO" id="GO:0022857">
    <property type="term" value="F:transmembrane transporter activity"/>
    <property type="evidence" value="ECO:0007669"/>
    <property type="project" value="InterPro"/>
</dbReference>
<dbReference type="GO" id="GO:0016020">
    <property type="term" value="C:membrane"/>
    <property type="evidence" value="ECO:0007669"/>
    <property type="project" value="UniProtKB-SubCell"/>
</dbReference>
<feature type="transmembrane region" description="Helical" evidence="5">
    <location>
        <begin position="73"/>
        <end position="106"/>
    </location>
</feature>
<evidence type="ECO:0000256" key="3">
    <source>
        <dbReference type="ARBA" id="ARBA00022989"/>
    </source>
</evidence>
<feature type="transmembrane region" description="Helical" evidence="5">
    <location>
        <begin position="385"/>
        <end position="406"/>
    </location>
</feature>
<evidence type="ECO:0000256" key="2">
    <source>
        <dbReference type="ARBA" id="ARBA00022692"/>
    </source>
</evidence>
<dbReference type="CDD" id="cd04488">
    <property type="entry name" value="RecG_wedge_OBF"/>
    <property type="match status" value="1"/>
</dbReference>
<feature type="transmembrane region" description="Helical" evidence="5">
    <location>
        <begin position="197"/>
        <end position="218"/>
    </location>
</feature>
<keyword evidence="3 5" id="KW-1133">Transmembrane helix</keyword>
<evidence type="ECO:0000313" key="6">
    <source>
        <dbReference type="EMBL" id="CAB4754206.1"/>
    </source>
</evidence>
<dbReference type="Pfam" id="PF13520">
    <property type="entry name" value="AA_permease_2"/>
    <property type="match status" value="1"/>
</dbReference>
<dbReference type="EMBL" id="CAEZZJ010000029">
    <property type="protein sequence ID" value="CAB4754206.1"/>
    <property type="molecule type" value="Genomic_DNA"/>
</dbReference>
<evidence type="ECO:0000256" key="4">
    <source>
        <dbReference type="ARBA" id="ARBA00023136"/>
    </source>
</evidence>
<feature type="transmembrane region" description="Helical" evidence="5">
    <location>
        <begin position="472"/>
        <end position="489"/>
    </location>
</feature>
<comment type="subcellular location">
    <subcellularLocation>
        <location evidence="1">Membrane</location>
        <topology evidence="1">Multi-pass membrane protein</topology>
    </subcellularLocation>
</comment>
<dbReference type="AlphaFoldDB" id="A0A6J6U406"/>
<feature type="transmembrane region" description="Helical" evidence="5">
    <location>
        <begin position="285"/>
        <end position="304"/>
    </location>
</feature>
<feature type="transmembrane region" description="Helical" evidence="5">
    <location>
        <begin position="336"/>
        <end position="364"/>
    </location>
</feature>
<feature type="transmembrane region" description="Helical" evidence="5">
    <location>
        <begin position="165"/>
        <end position="185"/>
    </location>
</feature>
<name>A0A6J6U406_9ZZZZ</name>
<feature type="transmembrane region" description="Helical" evidence="5">
    <location>
        <begin position="412"/>
        <end position="431"/>
    </location>
</feature>
<proteinExistence type="predicted"/>
<dbReference type="InterPro" id="IPR002293">
    <property type="entry name" value="AA/rel_permease1"/>
</dbReference>
<reference evidence="6" key="1">
    <citation type="submission" date="2020-05" db="EMBL/GenBank/DDBJ databases">
        <authorList>
            <person name="Chiriac C."/>
            <person name="Salcher M."/>
            <person name="Ghai R."/>
            <person name="Kavagutti S V."/>
        </authorList>
    </citation>
    <scope>NUCLEOTIDE SEQUENCE</scope>
</reference>
<organism evidence="6">
    <name type="scientific">freshwater metagenome</name>
    <dbReference type="NCBI Taxonomy" id="449393"/>
    <lineage>
        <taxon>unclassified sequences</taxon>
        <taxon>metagenomes</taxon>
        <taxon>ecological metagenomes</taxon>
    </lineage>
</organism>
<feature type="transmembrane region" description="Helical" evidence="5">
    <location>
        <begin position="446"/>
        <end position="466"/>
    </location>
</feature>
<dbReference type="InterPro" id="IPR053153">
    <property type="entry name" value="APC_K+_Transporter"/>
</dbReference>
<evidence type="ECO:0000256" key="5">
    <source>
        <dbReference type="SAM" id="Phobius"/>
    </source>
</evidence>
<protein>
    <submittedName>
        <fullName evidence="6">Unannotated protein</fullName>
    </submittedName>
</protein>
<sequence>MPKSWTDDAPEPMVLQEHAHLEDPISYRIKRRLLGNPLNRHTLSHQRLEKRYALGILSSDCISSSAYGSEQILLALVPAFGLAAFTMLMPMTAIVLIILLIVTLSYRNVISVYTKVGGAYIVSRDNFGPVVAQVAAVALMLDYIVTLAIQSAAGVAAIISTFPEVAPFKIHLTLAIIVLLSYGNLRGVKEAGKAFALPTYLFVGSMAVVFVIGIYRQFAGTLPLLDVNQEGAVPIGESQGLLTFAAIFILLRAFANGGSSLTGLEAISDGVSLFKAPEQVNARRTLVIMSSILGSLVLGVSWFAHKIHAIPYENETPTVISQIAKTILGDGTLGNLFFIVVQAATMLILFAGANTTYSAFPLLVNFVATDGYLPNWLTKRGHRLNFSNGILLLSGSAIVLVLVTGASVEHLVAFYALGVFTAFTLSGLGMAKHNYINRGNWWRGKFVVNALSGGISFVVVIIFAIVKFSEGAWVIIVITPILVITFLRLRKQYSKEQNVLAVTAQSSRATSISRHDVSVLVDSLDLATIGAVRYARSLNPRNLNAVHFVIDDKRADAISSGWAANAAVSDVPLILIDCPDRRLPNAAVDYAIRSTSSPDVELTLLLPRRSYSRFLGRVLHDQTAEAISAPISQLERVVATIIPFDVERILEVGSRGKTAVVANEPAPKPKKIPLPKLQSNEAGPISHYSENILPISNATWRKRAHVRGQVTAIRTAPSGGAPRVDVEVWDTTGGITLQFLGRREIAGLDVGSTICAEGMVGETQGALTILNPSYEIVI</sequence>
<dbReference type="PANTHER" id="PTHR47704:SF1">
    <property type="entry name" value="POTASSIUM TRANSPORTER KIMA"/>
    <property type="match status" value="1"/>
</dbReference>
<keyword evidence="4 5" id="KW-0472">Membrane</keyword>
<evidence type="ECO:0000256" key="1">
    <source>
        <dbReference type="ARBA" id="ARBA00004141"/>
    </source>
</evidence>
<feature type="transmembrane region" description="Helical" evidence="5">
    <location>
        <begin position="127"/>
        <end position="159"/>
    </location>
</feature>
<gene>
    <name evidence="6" type="ORF">UFOPK2852_00401</name>
</gene>
<dbReference type="Gene3D" id="1.20.1740.10">
    <property type="entry name" value="Amino acid/polyamine transporter I"/>
    <property type="match status" value="1"/>
</dbReference>
<accession>A0A6J6U406</accession>
<dbReference type="PANTHER" id="PTHR47704">
    <property type="entry name" value="POTASSIUM TRANSPORTER KIMA"/>
    <property type="match status" value="1"/>
</dbReference>
<keyword evidence="2 5" id="KW-0812">Transmembrane</keyword>